<dbReference type="SUPFAM" id="SSF55205">
    <property type="entry name" value="EPT/RTPC-like"/>
    <property type="match status" value="1"/>
</dbReference>
<feature type="domain" description="RNA 3'-terminal phosphate cyclase" evidence="2">
    <location>
        <begin position="178"/>
        <end position="459"/>
    </location>
</feature>
<dbReference type="AlphaFoldDB" id="A0A2V0PB90"/>
<evidence type="ECO:0000259" key="3">
    <source>
        <dbReference type="Pfam" id="PF05189"/>
    </source>
</evidence>
<dbReference type="PROSITE" id="PS01287">
    <property type="entry name" value="RTC"/>
    <property type="match status" value="1"/>
</dbReference>
<comment type="caution">
    <text evidence="4">The sequence shown here is derived from an EMBL/GenBank/DDBJ whole genome shotgun (WGS) entry which is preliminary data.</text>
</comment>
<reference evidence="4 5" key="1">
    <citation type="journal article" date="2018" name="Sci. Rep.">
        <title>Raphidocelis subcapitata (=Pseudokirchneriella subcapitata) provides an insight into genome evolution and environmental adaptations in the Sphaeropleales.</title>
        <authorList>
            <person name="Suzuki S."/>
            <person name="Yamaguchi H."/>
            <person name="Nakajima N."/>
            <person name="Kawachi M."/>
        </authorList>
    </citation>
    <scope>NUCLEOTIDE SEQUENCE [LARGE SCALE GENOMIC DNA]</scope>
    <source>
        <strain evidence="4 5">NIES-35</strain>
    </source>
</reference>
<proteinExistence type="predicted"/>
<dbReference type="InParanoid" id="A0A2V0PB90"/>
<dbReference type="Pfam" id="PF01137">
    <property type="entry name" value="RTC"/>
    <property type="match status" value="2"/>
</dbReference>
<evidence type="ECO:0000313" key="5">
    <source>
        <dbReference type="Proteomes" id="UP000247498"/>
    </source>
</evidence>
<dbReference type="PANTHER" id="PTHR11096">
    <property type="entry name" value="RNA 3' TERMINAL PHOSPHATE CYCLASE"/>
    <property type="match status" value="1"/>
</dbReference>
<dbReference type="InterPro" id="IPR013791">
    <property type="entry name" value="RNA3'-term_phos_cycl_insert"/>
</dbReference>
<name>A0A2V0PB90_9CHLO</name>
<feature type="compositionally biased region" description="Low complexity" evidence="1">
    <location>
        <begin position="18"/>
        <end position="32"/>
    </location>
</feature>
<sequence length="495" mass="48439">MGKRKADHGARGGGGGAMRPAPQAAPAAEPPAEQLPAGAVEIDGSMLEGGGQILRNSTALAAITGRPLRVSKIRAGRKNPGLSPQHLTGLRLVESMCAGRLGGGAPRSSQITVAPGRLAVGDYLADTGTAGSCTLMVQQALPCMMFAAAAAAGRSGRGGDSSGGDGGGGGGVDGDGAAPRRSRLDLRGGTDAAFAPPVGYLQHVLAPTLRALLPGARVEVTLQRRGFYPRGGGRVEAGAAALAPGEALPPLDVTQRGKLTRVRVTAFSAGRVAASEAQRMAAAAAEALQEALRGPDGDEVVVGRPEAAAAAAAAADAAGEGGGGKDGGSGGRSSGGSGGSASTRGVVIEQEVVREGEATAAGDGGGLLLVAESDAGRLWGASALVERGVPPGSAAREAAGELLAALRSGACVDQWMCDQLIIYMALARGTSHMLCGEPTLHARTAMVVAEAMLPGVKFSVSPVAAHGGGGGGGGGGEGASEALYLVECRGAGVTA</sequence>
<dbReference type="InterPro" id="IPR023797">
    <property type="entry name" value="RNA3'_phos_cyclase_dom"/>
</dbReference>
<dbReference type="InterPro" id="IPR037136">
    <property type="entry name" value="RNA3'_phos_cyclase_dom_sf"/>
</dbReference>
<keyword evidence="5" id="KW-1185">Reference proteome</keyword>
<feature type="domain" description="RNA 3'-terminal phosphate cyclase insert" evidence="3">
    <location>
        <begin position="254"/>
        <end position="296"/>
    </location>
</feature>
<dbReference type="InterPro" id="IPR020719">
    <property type="entry name" value="RNA3'_term_phos_cycl-like_CS"/>
</dbReference>
<feature type="region of interest" description="Disordered" evidence="1">
    <location>
        <begin position="154"/>
        <end position="189"/>
    </location>
</feature>
<dbReference type="GO" id="GO:0003963">
    <property type="term" value="F:RNA-3'-phosphate cyclase activity"/>
    <property type="evidence" value="ECO:0007669"/>
    <property type="project" value="TreeGrafter"/>
</dbReference>
<dbReference type="GO" id="GO:0006396">
    <property type="term" value="P:RNA processing"/>
    <property type="evidence" value="ECO:0007669"/>
    <property type="project" value="InterPro"/>
</dbReference>
<feature type="region of interest" description="Disordered" evidence="1">
    <location>
        <begin position="313"/>
        <end position="344"/>
    </location>
</feature>
<protein>
    <submittedName>
        <fullName evidence="4">Uncharacterized protein</fullName>
    </submittedName>
</protein>
<feature type="region of interest" description="Disordered" evidence="1">
    <location>
        <begin position="1"/>
        <end position="32"/>
    </location>
</feature>
<evidence type="ECO:0000259" key="2">
    <source>
        <dbReference type="Pfam" id="PF01137"/>
    </source>
</evidence>
<feature type="domain" description="RNA 3'-terminal phosphate cyclase" evidence="2">
    <location>
        <begin position="47"/>
        <end position="149"/>
    </location>
</feature>
<dbReference type="GO" id="GO:0005634">
    <property type="term" value="C:nucleus"/>
    <property type="evidence" value="ECO:0007669"/>
    <property type="project" value="TreeGrafter"/>
</dbReference>
<dbReference type="InterPro" id="IPR000228">
    <property type="entry name" value="RNA3'_term_phos_cyc"/>
</dbReference>
<accession>A0A2V0PB90</accession>
<evidence type="ECO:0000313" key="4">
    <source>
        <dbReference type="EMBL" id="GBF96202.1"/>
    </source>
</evidence>
<dbReference type="Gene3D" id="3.65.10.20">
    <property type="entry name" value="RNA 3'-terminal phosphate cyclase domain"/>
    <property type="match status" value="2"/>
</dbReference>
<dbReference type="STRING" id="307507.A0A2V0PB90"/>
<dbReference type="PANTHER" id="PTHR11096:SF0">
    <property type="entry name" value="RNA 3'-TERMINAL PHOSPHATE CYCLASE"/>
    <property type="match status" value="1"/>
</dbReference>
<dbReference type="EMBL" id="BDRX01000076">
    <property type="protein sequence ID" value="GBF96202.1"/>
    <property type="molecule type" value="Genomic_DNA"/>
</dbReference>
<feature type="compositionally biased region" description="Gly residues" evidence="1">
    <location>
        <begin position="319"/>
        <end position="339"/>
    </location>
</feature>
<feature type="domain" description="RNA 3'-terminal phosphate cyclase insert" evidence="3">
    <location>
        <begin position="345"/>
        <end position="406"/>
    </location>
</feature>
<organism evidence="4 5">
    <name type="scientific">Raphidocelis subcapitata</name>
    <dbReference type="NCBI Taxonomy" id="307507"/>
    <lineage>
        <taxon>Eukaryota</taxon>
        <taxon>Viridiplantae</taxon>
        <taxon>Chlorophyta</taxon>
        <taxon>core chlorophytes</taxon>
        <taxon>Chlorophyceae</taxon>
        <taxon>CS clade</taxon>
        <taxon>Sphaeropleales</taxon>
        <taxon>Selenastraceae</taxon>
        <taxon>Raphidocelis</taxon>
    </lineage>
</organism>
<dbReference type="Pfam" id="PF05189">
    <property type="entry name" value="RTC_insert"/>
    <property type="match status" value="2"/>
</dbReference>
<dbReference type="InterPro" id="IPR013792">
    <property type="entry name" value="RNA3'P_cycl/enolpyr_Trfase_a/b"/>
</dbReference>
<gene>
    <name evidence="4" type="ORF">Rsub_08747</name>
</gene>
<dbReference type="Proteomes" id="UP000247498">
    <property type="component" value="Unassembled WGS sequence"/>
</dbReference>
<dbReference type="OrthoDB" id="25029at2759"/>
<feature type="compositionally biased region" description="Gly residues" evidence="1">
    <location>
        <begin position="155"/>
        <end position="174"/>
    </location>
</feature>
<evidence type="ECO:0000256" key="1">
    <source>
        <dbReference type="SAM" id="MobiDB-lite"/>
    </source>
</evidence>